<name>A0A8S5TNR6_9CAUD</name>
<dbReference type="EMBL" id="BK032867">
    <property type="protein sequence ID" value="DAF64774.1"/>
    <property type="molecule type" value="Genomic_DNA"/>
</dbReference>
<sequence length="79" mass="9514">MKIVESVTPIDQRYIQYKNIGKAYDLSRMQVYRLIQRMKRTAKYKKSFVDIGPKCKLVKLDDFDDFFKSTHNQYLTKEV</sequence>
<evidence type="ECO:0000313" key="1">
    <source>
        <dbReference type="EMBL" id="DAF64774.1"/>
    </source>
</evidence>
<proteinExistence type="predicted"/>
<reference evidence="1" key="1">
    <citation type="journal article" date="2021" name="Proc. Natl. Acad. Sci. U.S.A.">
        <title>A Catalog of Tens of Thousands of Viruses from Human Metagenomes Reveals Hidden Associations with Chronic Diseases.</title>
        <authorList>
            <person name="Tisza M.J."/>
            <person name="Buck C.B."/>
        </authorList>
    </citation>
    <scope>NUCLEOTIDE SEQUENCE</scope>
    <source>
        <strain evidence="1">Cted82</strain>
    </source>
</reference>
<accession>A0A8S5TNR6</accession>
<protein>
    <submittedName>
        <fullName evidence="1">Helix-turn-helix domain protein</fullName>
    </submittedName>
</protein>
<organism evidence="1">
    <name type="scientific">Myoviridae sp. cted82</name>
    <dbReference type="NCBI Taxonomy" id="2827696"/>
    <lineage>
        <taxon>Viruses</taxon>
        <taxon>Duplodnaviria</taxon>
        <taxon>Heunggongvirae</taxon>
        <taxon>Uroviricota</taxon>
        <taxon>Caudoviricetes</taxon>
    </lineage>
</organism>